<accession>A0A0C9V9E8</accession>
<gene>
    <name evidence="3" type="ORF">M422DRAFT_52222</name>
</gene>
<keyword evidence="1" id="KW-0472">Membrane</keyword>
<evidence type="ECO:0000259" key="2">
    <source>
        <dbReference type="Pfam" id="PF20151"/>
    </source>
</evidence>
<evidence type="ECO:0000313" key="3">
    <source>
        <dbReference type="EMBL" id="KIJ33891.1"/>
    </source>
</evidence>
<dbReference type="EMBL" id="KN837206">
    <property type="protein sequence ID" value="KIJ33891.1"/>
    <property type="molecule type" value="Genomic_DNA"/>
</dbReference>
<dbReference type="AlphaFoldDB" id="A0A0C9V9E8"/>
<name>A0A0C9V9E8_SPHS4</name>
<feature type="domain" description="DUF6533" evidence="2">
    <location>
        <begin position="21"/>
        <end position="63"/>
    </location>
</feature>
<dbReference type="Pfam" id="PF20151">
    <property type="entry name" value="DUF6533"/>
    <property type="match status" value="1"/>
</dbReference>
<dbReference type="HOGENOM" id="CLU_886145_0_0_1"/>
<feature type="transmembrane region" description="Helical" evidence="1">
    <location>
        <begin position="189"/>
        <end position="211"/>
    </location>
</feature>
<keyword evidence="4" id="KW-1185">Reference proteome</keyword>
<proteinExistence type="predicted"/>
<feature type="transmembrane region" description="Helical" evidence="1">
    <location>
        <begin position="48"/>
        <end position="70"/>
    </location>
</feature>
<evidence type="ECO:0000313" key="4">
    <source>
        <dbReference type="Proteomes" id="UP000054279"/>
    </source>
</evidence>
<dbReference type="Proteomes" id="UP000054279">
    <property type="component" value="Unassembled WGS sequence"/>
</dbReference>
<organism evidence="3 4">
    <name type="scientific">Sphaerobolus stellatus (strain SS14)</name>
    <dbReference type="NCBI Taxonomy" id="990650"/>
    <lineage>
        <taxon>Eukaryota</taxon>
        <taxon>Fungi</taxon>
        <taxon>Dikarya</taxon>
        <taxon>Basidiomycota</taxon>
        <taxon>Agaricomycotina</taxon>
        <taxon>Agaricomycetes</taxon>
        <taxon>Phallomycetidae</taxon>
        <taxon>Geastrales</taxon>
        <taxon>Sphaerobolaceae</taxon>
        <taxon>Sphaerobolus</taxon>
    </lineage>
</organism>
<keyword evidence="1" id="KW-1133">Transmembrane helix</keyword>
<dbReference type="InterPro" id="IPR045340">
    <property type="entry name" value="DUF6533"/>
</dbReference>
<reference evidence="3 4" key="1">
    <citation type="submission" date="2014-06" db="EMBL/GenBank/DDBJ databases">
        <title>Evolutionary Origins and Diversification of the Mycorrhizal Mutualists.</title>
        <authorList>
            <consortium name="DOE Joint Genome Institute"/>
            <consortium name="Mycorrhizal Genomics Consortium"/>
            <person name="Kohler A."/>
            <person name="Kuo A."/>
            <person name="Nagy L.G."/>
            <person name="Floudas D."/>
            <person name="Copeland A."/>
            <person name="Barry K.W."/>
            <person name="Cichocki N."/>
            <person name="Veneault-Fourrey C."/>
            <person name="LaButti K."/>
            <person name="Lindquist E.A."/>
            <person name="Lipzen A."/>
            <person name="Lundell T."/>
            <person name="Morin E."/>
            <person name="Murat C."/>
            <person name="Riley R."/>
            <person name="Ohm R."/>
            <person name="Sun H."/>
            <person name="Tunlid A."/>
            <person name="Henrissat B."/>
            <person name="Grigoriev I.V."/>
            <person name="Hibbett D.S."/>
            <person name="Martin F."/>
        </authorList>
    </citation>
    <scope>NUCLEOTIDE SEQUENCE [LARGE SCALE GENOMIC DNA]</scope>
    <source>
        <strain evidence="3 4">SS14</strain>
    </source>
</reference>
<keyword evidence="1" id="KW-0812">Transmembrane</keyword>
<protein>
    <recommendedName>
        <fullName evidence="2">DUF6533 domain-containing protein</fullName>
    </recommendedName>
</protein>
<evidence type="ECO:0000256" key="1">
    <source>
        <dbReference type="SAM" id="Phobius"/>
    </source>
</evidence>
<feature type="transmembrane region" description="Helical" evidence="1">
    <location>
        <begin position="157"/>
        <end position="177"/>
    </location>
</feature>
<sequence length="314" mass="34969">MLEHVLFALLHTLFFTGGSGSVAGIVVCIFEWVIAIPDELKYVWKGRISTVSALYIILRYTLLIQAGLYAKYCLSIQNPFVKLLEQLWLVLSRIVGSTSLPNPSLNTTMPSNTTLSSEWLPFLNDTSRATPLNVTSLPEPIKQILQDLKPIRTPAEIILVNVASYMNIMGVAGILFIRALSLSTGKKKLIYPLGLLLLVIAALGMALLIQVSAKTRNLKRIPIVGHFALGLSNVYSRHFWYHNLSNSGTGYTRKTTDCISTDTYKCNTQTGNDLYWRMRSRTLLVLEIAGGVVATQLSRYRELGEYETVMSTHP</sequence>